<dbReference type="AlphaFoldDB" id="A0A1W1VJ50"/>
<evidence type="ECO:0000256" key="4">
    <source>
        <dbReference type="ARBA" id="ARBA00022917"/>
    </source>
</evidence>
<dbReference type="RefSeq" id="WP_084053790.1">
    <property type="nucleotide sequence ID" value="NZ_FWWT01000022.1"/>
</dbReference>
<evidence type="ECO:0000256" key="1">
    <source>
        <dbReference type="ARBA" id="ARBA00022555"/>
    </source>
</evidence>
<dbReference type="GO" id="GO:0072344">
    <property type="term" value="P:rescue of stalled ribosome"/>
    <property type="evidence" value="ECO:0007669"/>
    <property type="project" value="UniProtKB-UniRule"/>
</dbReference>
<dbReference type="GO" id="GO:1990112">
    <property type="term" value="C:RQC complex"/>
    <property type="evidence" value="ECO:0007669"/>
    <property type="project" value="TreeGrafter"/>
</dbReference>
<organism evidence="7 8">
    <name type="scientific">Desulfonispora thiosulfatigenes DSM 11270</name>
    <dbReference type="NCBI Taxonomy" id="656914"/>
    <lineage>
        <taxon>Bacteria</taxon>
        <taxon>Bacillati</taxon>
        <taxon>Bacillota</taxon>
        <taxon>Clostridia</taxon>
        <taxon>Eubacteriales</taxon>
        <taxon>Peptococcaceae</taxon>
        <taxon>Desulfonispora</taxon>
    </lineage>
</organism>
<keyword evidence="1 5" id="KW-0820">tRNA-binding</keyword>
<evidence type="ECO:0000259" key="6">
    <source>
        <dbReference type="Pfam" id="PF05670"/>
    </source>
</evidence>
<dbReference type="Pfam" id="PF05833">
    <property type="entry name" value="NFACT_N"/>
    <property type="match status" value="1"/>
</dbReference>
<comment type="function">
    <text evidence="5">Key component of the ribosome quality control system (RQC), a ribosome-associated complex that mediates the extraction of incompletely synthesized nascent chains from stalled ribosomes and their subsequent degradation. RqcH recruits Ala-charged tRNA, and with RqcP directs the elongation of stalled nascent chains on 50S ribosomal subunits, leading to non-templated C-terminal alanine extensions (Ala tail). The Ala tail promotes nascent chain degradation. May add between 1 and at least 8 Ala residues. Binds to stalled 50S ribosomal subunits.</text>
</comment>
<dbReference type="GO" id="GO:0019843">
    <property type="term" value="F:rRNA binding"/>
    <property type="evidence" value="ECO:0007669"/>
    <property type="project" value="UniProtKB-UniRule"/>
</dbReference>
<gene>
    <name evidence="5" type="primary">rqcH</name>
    <name evidence="7" type="ORF">SAMN00017405_0016</name>
</gene>
<dbReference type="FunFam" id="2.30.310.10:FF:000004">
    <property type="entry name" value="Fibronectin-binding protein A"/>
    <property type="match status" value="1"/>
</dbReference>
<dbReference type="GO" id="GO:0000049">
    <property type="term" value="F:tRNA binding"/>
    <property type="evidence" value="ECO:0007669"/>
    <property type="project" value="UniProtKB-UniRule"/>
</dbReference>
<reference evidence="7 8" key="1">
    <citation type="submission" date="2017-04" db="EMBL/GenBank/DDBJ databases">
        <authorList>
            <person name="Afonso C.L."/>
            <person name="Miller P.J."/>
            <person name="Scott M.A."/>
            <person name="Spackman E."/>
            <person name="Goraichik I."/>
            <person name="Dimitrov K.M."/>
            <person name="Suarez D.L."/>
            <person name="Swayne D.E."/>
        </authorList>
    </citation>
    <scope>NUCLEOTIDE SEQUENCE [LARGE SCALE GENOMIC DNA]</scope>
    <source>
        <strain evidence="7 8">DSM 11270</strain>
    </source>
</reference>
<dbReference type="OrthoDB" id="9766163at2"/>
<evidence type="ECO:0000313" key="8">
    <source>
        <dbReference type="Proteomes" id="UP000192731"/>
    </source>
</evidence>
<feature type="domain" description="NFACT RNA-binding" evidence="6">
    <location>
        <begin position="470"/>
        <end position="566"/>
    </location>
</feature>
<dbReference type="GO" id="GO:0043023">
    <property type="term" value="F:ribosomal large subunit binding"/>
    <property type="evidence" value="ECO:0007669"/>
    <property type="project" value="UniProtKB-UniRule"/>
</dbReference>
<evidence type="ECO:0000256" key="3">
    <source>
        <dbReference type="ARBA" id="ARBA00022884"/>
    </source>
</evidence>
<dbReference type="HAMAP" id="MF_00844_B">
    <property type="entry name" value="RqcH_B"/>
    <property type="match status" value="1"/>
</dbReference>
<dbReference type="Gene3D" id="2.30.310.10">
    <property type="entry name" value="ibrinogen binding protein from staphylococcus aureus domain"/>
    <property type="match status" value="1"/>
</dbReference>
<dbReference type="EMBL" id="FWWT01000022">
    <property type="protein sequence ID" value="SMB93303.1"/>
    <property type="molecule type" value="Genomic_DNA"/>
</dbReference>
<keyword evidence="3 5" id="KW-0694">RNA-binding</keyword>
<comment type="subunit">
    <text evidence="5">Associates with stalled 50S ribosomal subunits. Binds to RqcP.</text>
</comment>
<dbReference type="InterPro" id="IPR043682">
    <property type="entry name" value="RqcH_bacterial"/>
</dbReference>
<dbReference type="Proteomes" id="UP000192731">
    <property type="component" value="Unassembled WGS sequence"/>
</dbReference>
<dbReference type="PANTHER" id="PTHR15239">
    <property type="entry name" value="NUCLEAR EXPORT MEDIATOR FACTOR NEMF"/>
    <property type="match status" value="1"/>
</dbReference>
<keyword evidence="8" id="KW-1185">Reference proteome</keyword>
<evidence type="ECO:0000313" key="7">
    <source>
        <dbReference type="EMBL" id="SMB93303.1"/>
    </source>
</evidence>
<dbReference type="InterPro" id="IPR051608">
    <property type="entry name" value="RQC_Subunit_NEMF"/>
</dbReference>
<dbReference type="InterPro" id="IPR008532">
    <property type="entry name" value="NFACT_RNA-bd"/>
</dbReference>
<keyword evidence="2 5" id="KW-0699">rRNA-binding</keyword>
<keyword evidence="4 5" id="KW-0648">Protein biosynthesis</keyword>
<comment type="similarity">
    <text evidence="5">Belongs to the NEMF family.</text>
</comment>
<dbReference type="STRING" id="656914.SAMN00017405_0016"/>
<proteinExistence type="inferred from homology"/>
<dbReference type="PANTHER" id="PTHR15239:SF6">
    <property type="entry name" value="RIBOSOME QUALITY CONTROL COMPLEX SUBUNIT NEMF"/>
    <property type="match status" value="1"/>
</dbReference>
<evidence type="ECO:0000256" key="2">
    <source>
        <dbReference type="ARBA" id="ARBA00022730"/>
    </source>
</evidence>
<dbReference type="Pfam" id="PF05670">
    <property type="entry name" value="NFACT-R_1"/>
    <property type="match status" value="1"/>
</dbReference>
<name>A0A1W1VJ50_DESTI</name>
<sequence>MALDGILINSLTHELNHLLTTGRVDKIHQPDKNTVIISIRKPNKSFKLLVSNHPQTTRFHITDKTRSNPSTPPLFCMVLRKHLEGARLLEIKQDGLERVVSFTFEIIDELGEKAKRVLIGEFMGKHSNIILYNPETGLIIDSIKRLTTSTTSYREVLPGYEYVSPPPQNKKLPTDLSEQDLIKAFLDLSPETTITKALINTISGFSPQTAREISIRSNLDPNTGLEFLGQYEYSKLFQSITWLKEILDTHNFKPTIVFDNDIPIAFAPFELNQFASSEQRTLPSMSNLLETYIGQKEDKNVLSQKVLDLQKIVKRELDRCGKKLNLQYEKISDGKVCEKYKIWGELLTANLYQIKQGDKAIVPNFYSEQQELIEIPLDPHLTPNENAQKYFNKYTKAKIGAEKSKEQADIVNKEVDYLETIAHSLQKADNLIDLQEIRIEMEEESYLKKKISKKKEKAFKQNAPLSLIIDDFQVYFGKNNKQNDYVTFKIGRSLDTWLHTKDIPGSHVIIKNPENKEIPAHVLETSAEIAAYFSKARNSSQVPVDYTLVKHVKKPNGVKPGMVIYENQKTIYITPNEENINKLLEKRLD</sequence>
<evidence type="ECO:0000256" key="5">
    <source>
        <dbReference type="HAMAP-Rule" id="MF_00844"/>
    </source>
</evidence>
<protein>
    <recommendedName>
        <fullName evidence="5">Rqc2 homolog RqcH</fullName>
        <shortName evidence="5">RqcH</shortName>
    </recommendedName>
</protein>
<dbReference type="Gene3D" id="1.10.8.50">
    <property type="match status" value="1"/>
</dbReference>
<accession>A0A1W1VJ50</accession>